<evidence type="ECO:0000313" key="12">
    <source>
        <dbReference type="Proteomes" id="UP000222542"/>
    </source>
</evidence>
<dbReference type="Pfam" id="PF06136">
    <property type="entry name" value="SOK"/>
    <property type="match status" value="1"/>
</dbReference>
<proteinExistence type="inferred from homology"/>
<evidence type="ECO:0000256" key="6">
    <source>
        <dbReference type="ARBA" id="ARBA00023306"/>
    </source>
</evidence>
<evidence type="ECO:0000256" key="3">
    <source>
        <dbReference type="ARBA" id="ARBA00022475"/>
    </source>
</evidence>
<name>A0A2G3ALA4_CAPAN</name>
<comment type="caution">
    <text evidence="11">The sequence shown here is derived from an EMBL/GenBank/DDBJ whole genome shotgun (WGS) entry which is preliminary data.</text>
</comment>
<dbReference type="InterPro" id="IPR010369">
    <property type="entry name" value="SOK"/>
</dbReference>
<feature type="compositionally biased region" description="Basic and acidic residues" evidence="8">
    <location>
        <begin position="243"/>
        <end position="252"/>
    </location>
</feature>
<evidence type="ECO:0000259" key="9">
    <source>
        <dbReference type="Pfam" id="PF02786"/>
    </source>
</evidence>
<dbReference type="PANTHER" id="PTHR31083">
    <property type="entry name" value="UPSTREAM OF FLC PROTEIN (DUF966)"/>
    <property type="match status" value="1"/>
</dbReference>
<feature type="domain" description="SOSEKI DIX-like" evidence="10">
    <location>
        <begin position="48"/>
        <end position="137"/>
    </location>
</feature>
<gene>
    <name evidence="11" type="ORF">T459_02896</name>
</gene>
<dbReference type="Gramene" id="PHT95014">
    <property type="protein sequence ID" value="PHT95014"/>
    <property type="gene ID" value="T459_02896"/>
</dbReference>
<keyword evidence="5" id="KW-0472">Membrane</keyword>
<evidence type="ECO:0000256" key="2">
    <source>
        <dbReference type="ARBA" id="ARBA00022473"/>
    </source>
</evidence>
<evidence type="ECO:0000256" key="1">
    <source>
        <dbReference type="ARBA" id="ARBA00004413"/>
    </source>
</evidence>
<organism evidence="11 12">
    <name type="scientific">Capsicum annuum</name>
    <name type="common">Capsicum pepper</name>
    <dbReference type="NCBI Taxonomy" id="4072"/>
    <lineage>
        <taxon>Eukaryota</taxon>
        <taxon>Viridiplantae</taxon>
        <taxon>Streptophyta</taxon>
        <taxon>Embryophyta</taxon>
        <taxon>Tracheophyta</taxon>
        <taxon>Spermatophyta</taxon>
        <taxon>Magnoliopsida</taxon>
        <taxon>eudicotyledons</taxon>
        <taxon>Gunneridae</taxon>
        <taxon>Pentapetalae</taxon>
        <taxon>asterids</taxon>
        <taxon>lamiids</taxon>
        <taxon>Solanales</taxon>
        <taxon>Solanaceae</taxon>
        <taxon>Solanoideae</taxon>
        <taxon>Capsiceae</taxon>
        <taxon>Capsicum</taxon>
    </lineage>
</organism>
<dbReference type="AlphaFoldDB" id="A0A2G3ALA4"/>
<feature type="region of interest" description="Disordered" evidence="8">
    <location>
        <begin position="150"/>
        <end position="185"/>
    </location>
</feature>
<reference evidence="11 12" key="2">
    <citation type="journal article" date="2017" name="Genome Biol.">
        <title>New reference genome sequences of hot pepper reveal the massive evolution of plant disease-resistance genes by retroduplication.</title>
        <authorList>
            <person name="Kim S."/>
            <person name="Park J."/>
            <person name="Yeom S.I."/>
            <person name="Kim Y.M."/>
            <person name="Seo E."/>
            <person name="Kim K.T."/>
            <person name="Kim M.S."/>
            <person name="Lee J.M."/>
            <person name="Cheong K."/>
            <person name="Shin H.S."/>
            <person name="Kim S.B."/>
            <person name="Han K."/>
            <person name="Lee J."/>
            <person name="Park M."/>
            <person name="Lee H.A."/>
            <person name="Lee H.Y."/>
            <person name="Lee Y."/>
            <person name="Oh S."/>
            <person name="Lee J.H."/>
            <person name="Choi E."/>
            <person name="Choi E."/>
            <person name="Lee S.E."/>
            <person name="Jeon J."/>
            <person name="Kim H."/>
            <person name="Choi G."/>
            <person name="Song H."/>
            <person name="Lee J."/>
            <person name="Lee S.C."/>
            <person name="Kwon J.K."/>
            <person name="Lee H.Y."/>
            <person name="Koo N."/>
            <person name="Hong Y."/>
            <person name="Kim R.W."/>
            <person name="Kang W.H."/>
            <person name="Huh J.H."/>
            <person name="Kang B.C."/>
            <person name="Yang T.J."/>
            <person name="Lee Y.H."/>
            <person name="Bennetzen J.L."/>
            <person name="Choi D."/>
        </authorList>
    </citation>
    <scope>NUCLEOTIDE SEQUENCE [LARGE SCALE GENOMIC DNA]</scope>
    <source>
        <strain evidence="12">cv. CM334</strain>
    </source>
</reference>
<keyword evidence="2" id="KW-0217">Developmental protein</keyword>
<dbReference type="InterPro" id="IPR048351">
    <property type="entry name" value="SOK_DIX"/>
</dbReference>
<evidence type="ECO:0000256" key="5">
    <source>
        <dbReference type="ARBA" id="ARBA00023136"/>
    </source>
</evidence>
<dbReference type="SUPFAM" id="SSF56059">
    <property type="entry name" value="Glutathione synthetase ATP-binding domain-like"/>
    <property type="match status" value="1"/>
</dbReference>
<evidence type="ECO:0000313" key="11">
    <source>
        <dbReference type="EMBL" id="PHT95014.1"/>
    </source>
</evidence>
<dbReference type="InterPro" id="IPR013815">
    <property type="entry name" value="ATP_grasp_subdomain_1"/>
</dbReference>
<keyword evidence="4" id="KW-0132">Cell division</keyword>
<evidence type="ECO:0000256" key="8">
    <source>
        <dbReference type="SAM" id="MobiDB-lite"/>
    </source>
</evidence>
<dbReference type="InterPro" id="IPR005479">
    <property type="entry name" value="CPAse_ATP-bd"/>
</dbReference>
<evidence type="ECO:0000256" key="7">
    <source>
        <dbReference type="ARBA" id="ARBA00024211"/>
    </source>
</evidence>
<keyword evidence="3" id="KW-1003">Cell membrane</keyword>
<dbReference type="GO" id="GO:0005886">
    <property type="term" value="C:plasma membrane"/>
    <property type="evidence" value="ECO:0007669"/>
    <property type="project" value="UniProtKB-SubCell"/>
</dbReference>
<keyword evidence="12" id="KW-1185">Reference proteome</keyword>
<sequence length="361" mass="40594">MAFTTNSNGRVSTEVLIPKKWNHRETSSPERNIIWIEPKPYNKVLKSVHVIYYLSRNGQLEHPHFIEVPLSSSDDGLYLKDVINRLNFLRGKGMGYLFSWSCKRSYKNGYVWHDLSENDLIHPTDGHNYILKGSELLETSMSSRFCELSLHESQKSPSDSDEYRDSSSSIRPTRTKRNQSWSSFENPRHEHRLICKCQSGREITENLMMHAATQTEEKRRKGGIIAELSREELSPALSMSSSDGKDGADRSKGVNVGDQTAENEFSSGRMSVSRVMMQLITCGSSTSADCSMAKGKIEAIVIFSNSIIEIGEFSLIIRLTFTLGGADRGIAYNKEEFEEISKSGLAANLTSQVLVEKFLLG</sequence>
<comment type="similarity">
    <text evidence="7">Belongs to the SOSEKI family.</text>
</comment>
<reference evidence="11 12" key="1">
    <citation type="journal article" date="2014" name="Nat. Genet.">
        <title>Genome sequence of the hot pepper provides insights into the evolution of pungency in Capsicum species.</title>
        <authorList>
            <person name="Kim S."/>
            <person name="Park M."/>
            <person name="Yeom S.I."/>
            <person name="Kim Y.M."/>
            <person name="Lee J.M."/>
            <person name="Lee H.A."/>
            <person name="Seo E."/>
            <person name="Choi J."/>
            <person name="Cheong K."/>
            <person name="Kim K.T."/>
            <person name="Jung K."/>
            <person name="Lee G.W."/>
            <person name="Oh S.K."/>
            <person name="Bae C."/>
            <person name="Kim S.B."/>
            <person name="Lee H.Y."/>
            <person name="Kim S.Y."/>
            <person name="Kim M.S."/>
            <person name="Kang B.C."/>
            <person name="Jo Y.D."/>
            <person name="Yang H.B."/>
            <person name="Jeong H.J."/>
            <person name="Kang W.H."/>
            <person name="Kwon J.K."/>
            <person name="Shin C."/>
            <person name="Lim J.Y."/>
            <person name="Park J.H."/>
            <person name="Huh J.H."/>
            <person name="Kim J.S."/>
            <person name="Kim B.D."/>
            <person name="Cohen O."/>
            <person name="Paran I."/>
            <person name="Suh M.C."/>
            <person name="Lee S.B."/>
            <person name="Kim Y.K."/>
            <person name="Shin Y."/>
            <person name="Noh S.J."/>
            <person name="Park J."/>
            <person name="Seo Y.S."/>
            <person name="Kwon S.Y."/>
            <person name="Kim H.A."/>
            <person name="Park J.M."/>
            <person name="Kim H.J."/>
            <person name="Choi S.B."/>
            <person name="Bosland P.W."/>
            <person name="Reeves G."/>
            <person name="Jo S.H."/>
            <person name="Lee B.W."/>
            <person name="Cho H.T."/>
            <person name="Choi H.S."/>
            <person name="Lee M.S."/>
            <person name="Yu Y."/>
            <person name="Do Choi Y."/>
            <person name="Park B.S."/>
            <person name="van Deynze A."/>
            <person name="Ashrafi H."/>
            <person name="Hill T."/>
            <person name="Kim W.T."/>
            <person name="Pai H.S."/>
            <person name="Ahn H.K."/>
            <person name="Yeam I."/>
            <person name="Giovannoni J.J."/>
            <person name="Rose J.K."/>
            <person name="Sorensen I."/>
            <person name="Lee S.J."/>
            <person name="Kim R.W."/>
            <person name="Choi I.Y."/>
            <person name="Choi B.S."/>
            <person name="Lim J.S."/>
            <person name="Lee Y.H."/>
            <person name="Choi D."/>
        </authorList>
    </citation>
    <scope>NUCLEOTIDE SEQUENCE [LARGE SCALE GENOMIC DNA]</scope>
    <source>
        <strain evidence="12">cv. CM334</strain>
    </source>
</reference>
<feature type="domain" description="Carbamoyl phosphate synthase ATP-binding" evidence="9">
    <location>
        <begin position="312"/>
        <end position="360"/>
    </location>
</feature>
<dbReference type="Gene3D" id="3.30.1490.20">
    <property type="entry name" value="ATP-grasp fold, A domain"/>
    <property type="match status" value="1"/>
</dbReference>
<dbReference type="GO" id="GO:0051258">
    <property type="term" value="P:protein polymerization"/>
    <property type="evidence" value="ECO:0007669"/>
    <property type="project" value="UniProtKB-ARBA"/>
</dbReference>
<evidence type="ECO:0000259" key="10">
    <source>
        <dbReference type="Pfam" id="PF06136"/>
    </source>
</evidence>
<dbReference type="GO" id="GO:0051301">
    <property type="term" value="P:cell division"/>
    <property type="evidence" value="ECO:0007669"/>
    <property type="project" value="UniProtKB-KW"/>
</dbReference>
<dbReference type="Proteomes" id="UP000222542">
    <property type="component" value="Unassembled WGS sequence"/>
</dbReference>
<evidence type="ECO:0000256" key="4">
    <source>
        <dbReference type="ARBA" id="ARBA00022618"/>
    </source>
</evidence>
<dbReference type="GO" id="GO:0005524">
    <property type="term" value="F:ATP binding"/>
    <property type="evidence" value="ECO:0007669"/>
    <property type="project" value="InterPro"/>
</dbReference>
<keyword evidence="6" id="KW-0131">Cell cycle</keyword>
<dbReference type="EMBL" id="AYRZ02000001">
    <property type="protein sequence ID" value="PHT95014.1"/>
    <property type="molecule type" value="Genomic_DNA"/>
</dbReference>
<protein>
    <submittedName>
        <fullName evidence="11">Uncharacterized protein</fullName>
    </submittedName>
</protein>
<dbReference type="Pfam" id="PF02786">
    <property type="entry name" value="CPSase_L_D2"/>
    <property type="match status" value="1"/>
</dbReference>
<comment type="subcellular location">
    <subcellularLocation>
        <location evidence="1">Cell membrane</location>
        <topology evidence="1">Peripheral membrane protein</topology>
        <orientation evidence="1">Cytoplasmic side</orientation>
    </subcellularLocation>
</comment>
<dbReference type="SMR" id="A0A2G3ALA4"/>
<dbReference type="OMA" id="TSVDCSM"/>
<dbReference type="PANTHER" id="PTHR31083:SF25">
    <property type="entry name" value="PROTEIN UPSTREAM OF FLC-LIKE"/>
    <property type="match status" value="1"/>
</dbReference>
<accession>A0A2G3ALA4</accession>
<feature type="region of interest" description="Disordered" evidence="8">
    <location>
        <begin position="234"/>
        <end position="255"/>
    </location>
</feature>